<dbReference type="AlphaFoldDB" id="A0A5B0EC04"/>
<accession>A0A5B0EC04</accession>
<dbReference type="InterPro" id="IPR042070">
    <property type="entry name" value="PucR_C-HTH_sf"/>
</dbReference>
<dbReference type="InterPro" id="IPR025751">
    <property type="entry name" value="RsbRD_N_dom"/>
</dbReference>
<proteinExistence type="predicted"/>
<evidence type="ECO:0000259" key="1">
    <source>
        <dbReference type="Pfam" id="PF13556"/>
    </source>
</evidence>
<dbReference type="Gene3D" id="1.10.10.2840">
    <property type="entry name" value="PucR C-terminal helix-turn-helix domain"/>
    <property type="match status" value="1"/>
</dbReference>
<name>A0A5B0EC04_9MICC</name>
<evidence type="ECO:0000259" key="2">
    <source>
        <dbReference type="Pfam" id="PF14361"/>
    </source>
</evidence>
<dbReference type="PANTHER" id="PTHR33744">
    <property type="entry name" value="CARBOHYDRATE DIACID REGULATOR"/>
    <property type="match status" value="1"/>
</dbReference>
<feature type="domain" description="PucR C-terminal helix-turn-helix" evidence="1">
    <location>
        <begin position="340"/>
        <end position="390"/>
    </location>
</feature>
<dbReference type="Proteomes" id="UP000323856">
    <property type="component" value="Unassembled WGS sequence"/>
</dbReference>
<dbReference type="Pfam" id="PF14361">
    <property type="entry name" value="RsbRD_N"/>
    <property type="match status" value="1"/>
</dbReference>
<evidence type="ECO:0000313" key="3">
    <source>
        <dbReference type="EMBL" id="KAA0976248.1"/>
    </source>
</evidence>
<dbReference type="EMBL" id="VOBL01000011">
    <property type="protein sequence ID" value="KAA0976248.1"/>
    <property type="molecule type" value="Genomic_DNA"/>
</dbReference>
<sequence>MGSDYGIVNTRNRQKGGEERWTALLNGLDVGNLTEEFLERLGDIPVYAQSPLPISEIRRTGSASFEALILAMKVDADAPEYLEQRDAIALDVGVSRARAGVPIEALMTAIRLDFSVIWEAITSIAVPEDAPLLVEHTARVWEVVDGYAGQTQQAYVDELSRIQAEAANMRQGYLATLFSEKNLTPADLERIAEELGQDLDTEYVVAVASWENIPAMRLALANAQAGHEVLSYSRADVLVVFFPLGVRAGSGAGRLYASLERLTCGLIGEGCTLERVSQTATVAASLAKLLEPEERGAMTWSRGWARMARRELERSGAPGLGDVERSLEDCGTTERRRLGEAVVAYLETGSIAQAADRLYCHRNTLMNRLKRFAQITGVDPTIPTQAARLVVGWS</sequence>
<comment type="caution">
    <text evidence="3">The sequence shown here is derived from an EMBL/GenBank/DDBJ whole genome shotgun (WGS) entry which is preliminary data.</text>
</comment>
<dbReference type="Pfam" id="PF13556">
    <property type="entry name" value="HTH_30"/>
    <property type="match status" value="1"/>
</dbReference>
<organism evidence="3 4">
    <name type="scientific">Paeniglutamicibacter gangotriensis</name>
    <dbReference type="NCBI Taxonomy" id="254787"/>
    <lineage>
        <taxon>Bacteria</taxon>
        <taxon>Bacillati</taxon>
        <taxon>Actinomycetota</taxon>
        <taxon>Actinomycetes</taxon>
        <taxon>Micrococcales</taxon>
        <taxon>Micrococcaceae</taxon>
        <taxon>Paeniglutamicibacter</taxon>
    </lineage>
</organism>
<evidence type="ECO:0000313" key="4">
    <source>
        <dbReference type="Proteomes" id="UP000323856"/>
    </source>
</evidence>
<dbReference type="OrthoDB" id="3190266at2"/>
<gene>
    <name evidence="3" type="ORF">FQ154_11680</name>
</gene>
<dbReference type="InterPro" id="IPR025736">
    <property type="entry name" value="PucR_C-HTH_dom"/>
</dbReference>
<protein>
    <submittedName>
        <fullName evidence="3">PucR family transcriptional regulator</fullName>
    </submittedName>
</protein>
<reference evidence="3 4" key="1">
    <citation type="submission" date="2019-07" db="EMBL/GenBank/DDBJ databases">
        <title>Analysis of the biochemical properties, biological activity and biotechnological potential of siderophores and biosurfactants produced by Antarctic psychrotolerant bacteria.</title>
        <authorList>
            <person name="Styczynski M."/>
            <person name="Krucon T."/>
            <person name="Decewicz P."/>
            <person name="Dziewit L."/>
        </authorList>
    </citation>
    <scope>NUCLEOTIDE SEQUENCE [LARGE SCALE GENOMIC DNA]</scope>
    <source>
        <strain evidence="3 4">ANT_H27</strain>
    </source>
</reference>
<dbReference type="InterPro" id="IPR051448">
    <property type="entry name" value="CdaR-like_regulators"/>
</dbReference>
<feature type="domain" description="RsbT co-antagonist protein RsbRD N-terminal" evidence="2">
    <location>
        <begin position="42"/>
        <end position="169"/>
    </location>
</feature>